<dbReference type="AlphaFoldDB" id="A0A9W9K314"/>
<evidence type="ECO:0000256" key="1">
    <source>
        <dbReference type="SAM" id="MobiDB-lite"/>
    </source>
</evidence>
<accession>A0A9W9K314</accession>
<gene>
    <name evidence="2" type="ORF">N7532_009614</name>
</gene>
<evidence type="ECO:0000313" key="2">
    <source>
        <dbReference type="EMBL" id="KAJ5090930.1"/>
    </source>
</evidence>
<reference evidence="2" key="2">
    <citation type="journal article" date="2023" name="IMA Fungus">
        <title>Comparative genomic study of the Penicillium genus elucidates a diverse pangenome and 15 lateral gene transfer events.</title>
        <authorList>
            <person name="Petersen C."/>
            <person name="Sorensen T."/>
            <person name="Nielsen M.R."/>
            <person name="Sondergaard T.E."/>
            <person name="Sorensen J.L."/>
            <person name="Fitzpatrick D.A."/>
            <person name="Frisvad J.C."/>
            <person name="Nielsen K.L."/>
        </authorList>
    </citation>
    <scope>NUCLEOTIDE SEQUENCE</scope>
    <source>
        <strain evidence="2">IBT 30761</strain>
    </source>
</reference>
<protein>
    <submittedName>
        <fullName evidence="2">Uncharacterized protein</fullName>
    </submittedName>
</protein>
<keyword evidence="3" id="KW-1185">Reference proteome</keyword>
<sequence>MGDGSRVLKVKIVEPHRDKDKIMEIEEISEVKEPPVARKKYNGQIEISGDKARVTKTCREEEEGKRVPVLQAGEKPQPQASKFPADSDWRLTQHGPGV</sequence>
<dbReference type="EMBL" id="JAPQKI010000009">
    <property type="protein sequence ID" value="KAJ5090930.1"/>
    <property type="molecule type" value="Genomic_DNA"/>
</dbReference>
<reference evidence="2" key="1">
    <citation type="submission" date="2022-11" db="EMBL/GenBank/DDBJ databases">
        <authorList>
            <person name="Petersen C."/>
        </authorList>
    </citation>
    <scope>NUCLEOTIDE SEQUENCE</scope>
    <source>
        <strain evidence="2">IBT 30761</strain>
    </source>
</reference>
<dbReference type="RefSeq" id="XP_056472911.1">
    <property type="nucleotide sequence ID" value="XM_056622105.1"/>
</dbReference>
<proteinExistence type="predicted"/>
<organism evidence="2 3">
    <name type="scientific">Penicillium argentinense</name>
    <dbReference type="NCBI Taxonomy" id="1131581"/>
    <lineage>
        <taxon>Eukaryota</taxon>
        <taxon>Fungi</taxon>
        <taxon>Dikarya</taxon>
        <taxon>Ascomycota</taxon>
        <taxon>Pezizomycotina</taxon>
        <taxon>Eurotiomycetes</taxon>
        <taxon>Eurotiomycetidae</taxon>
        <taxon>Eurotiales</taxon>
        <taxon>Aspergillaceae</taxon>
        <taxon>Penicillium</taxon>
    </lineage>
</organism>
<feature type="region of interest" description="Disordered" evidence="1">
    <location>
        <begin position="58"/>
        <end position="98"/>
    </location>
</feature>
<dbReference type="GeneID" id="81361084"/>
<comment type="caution">
    <text evidence="2">The sequence shown here is derived from an EMBL/GenBank/DDBJ whole genome shotgun (WGS) entry which is preliminary data.</text>
</comment>
<evidence type="ECO:0000313" key="3">
    <source>
        <dbReference type="Proteomes" id="UP001149074"/>
    </source>
</evidence>
<dbReference type="Proteomes" id="UP001149074">
    <property type="component" value="Unassembled WGS sequence"/>
</dbReference>
<name>A0A9W9K314_9EURO</name>